<dbReference type="InterPro" id="IPR010466">
    <property type="entry name" value="DUF1058"/>
</dbReference>
<name>A0A1G6Y7D5_9PROT</name>
<organism evidence="2 3">
    <name type="scientific">Belnapia rosea</name>
    <dbReference type="NCBI Taxonomy" id="938405"/>
    <lineage>
        <taxon>Bacteria</taxon>
        <taxon>Pseudomonadati</taxon>
        <taxon>Pseudomonadota</taxon>
        <taxon>Alphaproteobacteria</taxon>
        <taxon>Acetobacterales</taxon>
        <taxon>Roseomonadaceae</taxon>
        <taxon>Belnapia</taxon>
    </lineage>
</organism>
<dbReference type="AlphaFoldDB" id="A0A1G6Y7D5"/>
<feature type="region of interest" description="Disordered" evidence="1">
    <location>
        <begin position="1"/>
        <end position="26"/>
    </location>
</feature>
<keyword evidence="3" id="KW-1185">Reference proteome</keyword>
<dbReference type="EMBL" id="FMZX01000013">
    <property type="protein sequence ID" value="SDD85627.1"/>
    <property type="molecule type" value="Genomic_DNA"/>
</dbReference>
<evidence type="ECO:0000313" key="3">
    <source>
        <dbReference type="Proteomes" id="UP000198925"/>
    </source>
</evidence>
<evidence type="ECO:0000256" key="1">
    <source>
        <dbReference type="SAM" id="MobiDB-lite"/>
    </source>
</evidence>
<dbReference type="Pfam" id="PF06347">
    <property type="entry name" value="SH3_4"/>
    <property type="match status" value="2"/>
</dbReference>
<dbReference type="Proteomes" id="UP000198925">
    <property type="component" value="Unassembled WGS sequence"/>
</dbReference>
<gene>
    <name evidence="2" type="ORF">SAMN04487779_1013112</name>
</gene>
<reference evidence="2 3" key="1">
    <citation type="submission" date="2016-10" db="EMBL/GenBank/DDBJ databases">
        <authorList>
            <person name="de Groot N.N."/>
        </authorList>
    </citation>
    <scope>NUCLEOTIDE SEQUENCE [LARGE SCALE GENOMIC DNA]</scope>
    <source>
        <strain evidence="2 3">CPCC 100156</strain>
    </source>
</reference>
<feature type="compositionally biased region" description="Pro residues" evidence="1">
    <location>
        <begin position="1"/>
        <end position="17"/>
    </location>
</feature>
<sequence>MAIAPPAPASPPPPPTPSLGSDTGRPLPRFAALGSNQVNLRVGPDLRFRIDWTYQRKDLPVQIIEEHQVWRRIRDPEGTEGWVQRPLLTSRRTFLVQGEERALRRRPEEAAEPVARLRPGVIGSLRRCEAGSAWCEARVGDYSGWIKRAEIWGVAPDEVVGD</sequence>
<protein>
    <submittedName>
        <fullName evidence="2">SH3-like domain-containing protein</fullName>
    </submittedName>
</protein>
<accession>A0A1G6Y7D5</accession>
<proteinExistence type="predicted"/>
<dbReference type="Gene3D" id="2.30.30.40">
    <property type="entry name" value="SH3 Domains"/>
    <property type="match status" value="1"/>
</dbReference>
<evidence type="ECO:0000313" key="2">
    <source>
        <dbReference type="EMBL" id="SDD85627.1"/>
    </source>
</evidence>
<dbReference type="STRING" id="938405.SAMN02927895_04493"/>